<dbReference type="AlphaFoldDB" id="A0AAE0C819"/>
<comment type="caution">
    <text evidence="1">The sequence shown here is derived from an EMBL/GenBank/DDBJ whole genome shotgun (WGS) entry which is preliminary data.</text>
</comment>
<dbReference type="SUPFAM" id="SSF56672">
    <property type="entry name" value="DNA/RNA polymerases"/>
    <property type="match status" value="1"/>
</dbReference>
<dbReference type="InterPro" id="IPR053134">
    <property type="entry name" value="RNA-dir_DNA_polymerase"/>
</dbReference>
<dbReference type="PANTHER" id="PTHR24559">
    <property type="entry name" value="TRANSPOSON TY3-I GAG-POL POLYPROTEIN"/>
    <property type="match status" value="1"/>
</dbReference>
<dbReference type="PANTHER" id="PTHR24559:SF444">
    <property type="entry name" value="REVERSE TRANSCRIPTASE DOMAIN-CONTAINING PROTEIN"/>
    <property type="match status" value="1"/>
</dbReference>
<dbReference type="EMBL" id="LGRX02026862">
    <property type="protein sequence ID" value="KAK3250181.1"/>
    <property type="molecule type" value="Genomic_DNA"/>
</dbReference>
<sequence length="272" mass="29997">MDLYPSSGNPVRGGKIGDRITILGCSPRKASGDRSPKGVACAGLVNEVFLTPAQLKKHLAYAETQKERGSSDPDIQPTSIMMAPKSQDDDTSAFAATAIDSEHAVPAADTEDADVSPEWTLKFQDFWGPEYEKEMTSALPDIDGLRHDPQDETNIHLDPELSKKGPPCQRIYKKSAEELRQLRDRVKTLMAKGYIRPSSSPSYAAPCLMVPKPGNPKELRLAIDYRVLNRQTVKDKYPLPDIQMMFDEMQGANQVLRILRCSGCLLASTHGP</sequence>
<proteinExistence type="predicted"/>
<organism evidence="1 2">
    <name type="scientific">Cymbomonas tetramitiformis</name>
    <dbReference type="NCBI Taxonomy" id="36881"/>
    <lineage>
        <taxon>Eukaryota</taxon>
        <taxon>Viridiplantae</taxon>
        <taxon>Chlorophyta</taxon>
        <taxon>Pyramimonadophyceae</taxon>
        <taxon>Pyramimonadales</taxon>
        <taxon>Pyramimonadaceae</taxon>
        <taxon>Cymbomonas</taxon>
    </lineage>
</organism>
<dbReference type="InterPro" id="IPR043128">
    <property type="entry name" value="Rev_trsase/Diguanyl_cyclase"/>
</dbReference>
<evidence type="ECO:0000313" key="1">
    <source>
        <dbReference type="EMBL" id="KAK3250181.1"/>
    </source>
</evidence>
<name>A0AAE0C819_9CHLO</name>
<gene>
    <name evidence="1" type="ORF">CYMTET_40432</name>
</gene>
<evidence type="ECO:0008006" key="3">
    <source>
        <dbReference type="Google" id="ProtNLM"/>
    </source>
</evidence>
<reference evidence="1 2" key="1">
    <citation type="journal article" date="2015" name="Genome Biol. Evol.">
        <title>Comparative Genomics of a Bacterivorous Green Alga Reveals Evolutionary Causalities and Consequences of Phago-Mixotrophic Mode of Nutrition.</title>
        <authorList>
            <person name="Burns J.A."/>
            <person name="Paasch A."/>
            <person name="Narechania A."/>
            <person name="Kim E."/>
        </authorList>
    </citation>
    <scope>NUCLEOTIDE SEQUENCE [LARGE SCALE GENOMIC DNA]</scope>
    <source>
        <strain evidence="1 2">PLY_AMNH</strain>
    </source>
</reference>
<dbReference type="Proteomes" id="UP001190700">
    <property type="component" value="Unassembled WGS sequence"/>
</dbReference>
<dbReference type="InterPro" id="IPR043502">
    <property type="entry name" value="DNA/RNA_pol_sf"/>
</dbReference>
<dbReference type="Gene3D" id="3.30.70.270">
    <property type="match status" value="1"/>
</dbReference>
<keyword evidence="2" id="KW-1185">Reference proteome</keyword>
<protein>
    <recommendedName>
        <fullName evidence="3">Reverse transcriptase</fullName>
    </recommendedName>
</protein>
<evidence type="ECO:0000313" key="2">
    <source>
        <dbReference type="Proteomes" id="UP001190700"/>
    </source>
</evidence>
<accession>A0AAE0C819</accession>
<dbReference type="Gene3D" id="3.10.10.10">
    <property type="entry name" value="HIV Type 1 Reverse Transcriptase, subunit A, domain 1"/>
    <property type="match status" value="1"/>
</dbReference>